<dbReference type="KEGG" id="char:105898867"/>
<keyword evidence="5" id="KW-0648">Protein biosynthesis</keyword>
<dbReference type="RefSeq" id="XP_031429158.1">
    <property type="nucleotide sequence ID" value="XM_031573298.1"/>
</dbReference>
<evidence type="ECO:0000259" key="9">
    <source>
        <dbReference type="PROSITE" id="PS50886"/>
    </source>
</evidence>
<feature type="compositionally biased region" description="Basic and acidic residues" evidence="8">
    <location>
        <begin position="124"/>
        <end position="152"/>
    </location>
</feature>
<dbReference type="AlphaFoldDB" id="A0A6P8FLP3"/>
<evidence type="ECO:0000256" key="7">
    <source>
        <dbReference type="SAM" id="Coils"/>
    </source>
</evidence>
<feature type="region of interest" description="Disordered" evidence="8">
    <location>
        <begin position="88"/>
        <end position="152"/>
    </location>
</feature>
<feature type="coiled-coil region" evidence="7">
    <location>
        <begin position="17"/>
        <end position="81"/>
    </location>
</feature>
<gene>
    <name evidence="11" type="primary">aimp1a</name>
</gene>
<feature type="domain" description="TRNA-binding" evidence="9">
    <location>
        <begin position="154"/>
        <end position="255"/>
    </location>
</feature>
<sequence>MYIARSLGKMAGHSSTIVRLEQRAVEADKLIEYLKQQVHLLKEKAIAQATVQEEKKLKVENAKLKESIEKIKRELLAKDQKAGIEVDMPAGHPTALSASKPPASSPPASSPPAHPAASGSLPVKDSEGKKKKPEKKEKQEKKAPAQAQEEMKVDVSRLDLRIGRIITAEKHPDADALYVEKVDVGEPAPRTVVSGLVKHIPLDQMQNRMVVLLCNLKPAKMRGVVSQAMVMCASSPEKVEILDPPAGVSPGDRVLCQAFPGEPDKELNPKKKVWEQVQPDLRTDAQCVATYKGSAFEVTGKGVCKAQTMSNSGIK</sequence>
<reference evidence="11" key="1">
    <citation type="submission" date="2025-08" db="UniProtKB">
        <authorList>
            <consortium name="RefSeq"/>
        </authorList>
    </citation>
    <scope>IDENTIFICATION</scope>
</reference>
<dbReference type="PANTHER" id="PTHR11586">
    <property type="entry name" value="TRNA-AMINOACYLATION COFACTOR ARC1 FAMILY MEMBER"/>
    <property type="match status" value="1"/>
</dbReference>
<evidence type="ECO:0000256" key="6">
    <source>
        <dbReference type="PROSITE-ProRule" id="PRU00209"/>
    </source>
</evidence>
<dbReference type="PROSITE" id="PS50886">
    <property type="entry name" value="TRBD"/>
    <property type="match status" value="1"/>
</dbReference>
<dbReference type="SUPFAM" id="SSF50249">
    <property type="entry name" value="Nucleic acid-binding proteins"/>
    <property type="match status" value="1"/>
</dbReference>
<evidence type="ECO:0000256" key="5">
    <source>
        <dbReference type="ARBA" id="ARBA00022917"/>
    </source>
</evidence>
<feature type="compositionally biased region" description="Pro residues" evidence="8">
    <location>
        <begin position="103"/>
        <end position="114"/>
    </location>
</feature>
<comment type="subcellular location">
    <subcellularLocation>
        <location evidence="1">Cytoplasm</location>
    </subcellularLocation>
</comment>
<dbReference type="PANTHER" id="PTHR11586:SF33">
    <property type="entry name" value="AMINOACYL TRNA SYNTHASE COMPLEX-INTERACTING MULTIFUNCTIONAL PROTEIN 1"/>
    <property type="match status" value="1"/>
</dbReference>
<dbReference type="CDD" id="cd02799">
    <property type="entry name" value="tRNA_bind_EMAP-II_like"/>
    <property type="match status" value="1"/>
</dbReference>
<dbReference type="InterPro" id="IPR002547">
    <property type="entry name" value="tRNA-bd_dom"/>
</dbReference>
<dbReference type="OrthoDB" id="197206at2759"/>
<dbReference type="GO" id="GO:0006412">
    <property type="term" value="P:translation"/>
    <property type="evidence" value="ECO:0007669"/>
    <property type="project" value="UniProtKB-KW"/>
</dbReference>
<evidence type="ECO:0000256" key="4">
    <source>
        <dbReference type="ARBA" id="ARBA00022884"/>
    </source>
</evidence>
<evidence type="ECO:0000256" key="8">
    <source>
        <dbReference type="SAM" id="MobiDB-lite"/>
    </source>
</evidence>
<evidence type="ECO:0000313" key="10">
    <source>
        <dbReference type="Proteomes" id="UP000515152"/>
    </source>
</evidence>
<dbReference type="Proteomes" id="UP000515152">
    <property type="component" value="Chromosome 1"/>
</dbReference>
<dbReference type="GO" id="GO:0000049">
    <property type="term" value="F:tRNA binding"/>
    <property type="evidence" value="ECO:0007669"/>
    <property type="project" value="UniProtKB-UniRule"/>
</dbReference>
<accession>A0A6P8FLP3</accession>
<evidence type="ECO:0000256" key="2">
    <source>
        <dbReference type="ARBA" id="ARBA00022490"/>
    </source>
</evidence>
<keyword evidence="3 6" id="KW-0820">tRNA-binding</keyword>
<evidence type="ECO:0000256" key="3">
    <source>
        <dbReference type="ARBA" id="ARBA00022555"/>
    </source>
</evidence>
<keyword evidence="10" id="KW-1185">Reference proteome</keyword>
<keyword evidence="7" id="KW-0175">Coiled coil</keyword>
<keyword evidence="4 6" id="KW-0694">RNA-binding</keyword>
<protein>
    <submittedName>
        <fullName evidence="11">Aminoacyl tRNA synthase complex-interacting multifunctional protein 1a</fullName>
    </submittedName>
</protein>
<dbReference type="GeneID" id="105898867"/>
<proteinExistence type="predicted"/>
<dbReference type="CTD" id="562232"/>
<evidence type="ECO:0000313" key="11">
    <source>
        <dbReference type="RefSeq" id="XP_031429158.1"/>
    </source>
</evidence>
<organism evidence="10 11">
    <name type="scientific">Clupea harengus</name>
    <name type="common">Atlantic herring</name>
    <dbReference type="NCBI Taxonomy" id="7950"/>
    <lineage>
        <taxon>Eukaryota</taxon>
        <taxon>Metazoa</taxon>
        <taxon>Chordata</taxon>
        <taxon>Craniata</taxon>
        <taxon>Vertebrata</taxon>
        <taxon>Euteleostomi</taxon>
        <taxon>Actinopterygii</taxon>
        <taxon>Neopterygii</taxon>
        <taxon>Teleostei</taxon>
        <taxon>Clupei</taxon>
        <taxon>Clupeiformes</taxon>
        <taxon>Clupeoidei</taxon>
        <taxon>Clupeidae</taxon>
        <taxon>Clupea</taxon>
    </lineage>
</organism>
<dbReference type="FunFam" id="2.40.50.140:FF:000047">
    <property type="entry name" value="tyrosine--tRNA ligase, cytoplasmic isoform X2"/>
    <property type="match status" value="1"/>
</dbReference>
<dbReference type="GO" id="GO:0005737">
    <property type="term" value="C:cytoplasm"/>
    <property type="evidence" value="ECO:0007669"/>
    <property type="project" value="UniProtKB-SubCell"/>
</dbReference>
<evidence type="ECO:0000256" key="1">
    <source>
        <dbReference type="ARBA" id="ARBA00004496"/>
    </source>
</evidence>
<name>A0A6P8FLP3_CLUHA</name>
<dbReference type="Pfam" id="PF01588">
    <property type="entry name" value="tRNA_bind"/>
    <property type="match status" value="1"/>
</dbReference>
<dbReference type="InterPro" id="IPR051270">
    <property type="entry name" value="Tyrosine-tRNA_ligase_regulator"/>
</dbReference>
<dbReference type="InterPro" id="IPR012340">
    <property type="entry name" value="NA-bd_OB-fold"/>
</dbReference>
<keyword evidence="2" id="KW-0963">Cytoplasm</keyword>
<dbReference type="Gene3D" id="2.40.50.140">
    <property type="entry name" value="Nucleic acid-binding proteins"/>
    <property type="match status" value="1"/>
</dbReference>